<gene>
    <name evidence="6" type="ORF">E4635_08330</name>
</gene>
<proteinExistence type="predicted"/>
<dbReference type="Proteomes" id="UP000297407">
    <property type="component" value="Unassembled WGS sequence"/>
</dbReference>
<dbReference type="OrthoDB" id="650514at2"/>
<sequence>MKKILLFLGSIAILASCSSSSDNPAEENNGFDKTALLTNWADNIIIPSFQNYQSKVNALSTASVAFTTTPNDANLETLRTNWLEAYKAYQHVAIFEIGKATEDIYSLRMFSNTYPVQTGPNVDTGDTSGVNENIASGTYSLTTISSADEQGFPALDYMINGLGADNAAIVGFYTTNGNAAGYKQYLLALTTRLKTISDAIVADWTSNFRNTYIGSNGNSVNSATNVTVNTFVKVYEKDIRAGKVGIPAGIYSSGTTFTGKVEAYYKNDVSKILLNEAIQASKDFFNGKHFNSATEGQSLKSYLDYLNTVRDGQKLSLVINNQFGTINTANNVLNSSFSQQITADNTKMVSAFNAMQQNVVYFKLDMMQALNISVDYVDSDGD</sequence>
<protein>
    <recommendedName>
        <fullName evidence="2">Type IV secretion system putative lipoprotein virB7</fullName>
    </recommendedName>
</protein>
<evidence type="ECO:0000313" key="7">
    <source>
        <dbReference type="Proteomes" id="UP000297407"/>
    </source>
</evidence>
<evidence type="ECO:0000313" key="6">
    <source>
        <dbReference type="EMBL" id="TGD58006.1"/>
    </source>
</evidence>
<dbReference type="InterPro" id="IPR034984">
    <property type="entry name" value="Imelysin-like_IPPA"/>
</dbReference>
<comment type="subcellular location">
    <subcellularLocation>
        <location evidence="1">Cell envelope</location>
    </subcellularLocation>
</comment>
<dbReference type="AlphaFoldDB" id="A0A4Z0L667"/>
<evidence type="ECO:0000256" key="3">
    <source>
        <dbReference type="ARBA" id="ARBA00022729"/>
    </source>
</evidence>
<evidence type="ECO:0000256" key="4">
    <source>
        <dbReference type="SAM" id="SignalP"/>
    </source>
</evidence>
<evidence type="ECO:0000256" key="2">
    <source>
        <dbReference type="ARBA" id="ARBA00017922"/>
    </source>
</evidence>
<dbReference type="InterPro" id="IPR012640">
    <property type="entry name" value="Membr_lipoprot_lipid_attach_CS"/>
</dbReference>
<dbReference type="InterPro" id="IPR018976">
    <property type="entry name" value="Imelysin-like"/>
</dbReference>
<evidence type="ECO:0000259" key="5">
    <source>
        <dbReference type="Pfam" id="PF09375"/>
    </source>
</evidence>
<comment type="caution">
    <text evidence="6">The sequence shown here is derived from an EMBL/GenBank/DDBJ whole genome shotgun (WGS) entry which is preliminary data.</text>
</comment>
<evidence type="ECO:0000256" key="1">
    <source>
        <dbReference type="ARBA" id="ARBA00004196"/>
    </source>
</evidence>
<feature type="signal peptide" evidence="4">
    <location>
        <begin position="1"/>
        <end position="21"/>
    </location>
</feature>
<dbReference type="PROSITE" id="PS51257">
    <property type="entry name" value="PROKAR_LIPOPROTEIN"/>
    <property type="match status" value="1"/>
</dbReference>
<feature type="chain" id="PRO_5021419747" description="Type IV secretion system putative lipoprotein virB7" evidence="4">
    <location>
        <begin position="22"/>
        <end position="382"/>
    </location>
</feature>
<dbReference type="RefSeq" id="WP_135526178.1">
    <property type="nucleotide sequence ID" value="NZ_SRLH01000004.1"/>
</dbReference>
<keyword evidence="7" id="KW-1185">Reference proteome</keyword>
<reference evidence="6 7" key="1">
    <citation type="submission" date="2019-04" db="EMBL/GenBank/DDBJ databases">
        <title>Flavobacterium sp. strain DS2-A Genome sequencing and assembly.</title>
        <authorList>
            <person name="Kim I."/>
        </authorList>
    </citation>
    <scope>NUCLEOTIDE SEQUENCE [LARGE SCALE GENOMIC DNA]</scope>
    <source>
        <strain evidence="6 7">DS2-A</strain>
    </source>
</reference>
<accession>A0A4Z0L667</accession>
<dbReference type="EMBL" id="SRLH01000004">
    <property type="protein sequence ID" value="TGD58006.1"/>
    <property type="molecule type" value="Genomic_DNA"/>
</dbReference>
<keyword evidence="3 4" id="KW-0732">Signal</keyword>
<dbReference type="GO" id="GO:0030313">
    <property type="term" value="C:cell envelope"/>
    <property type="evidence" value="ECO:0007669"/>
    <property type="project" value="UniProtKB-SubCell"/>
</dbReference>
<feature type="domain" description="Imelysin-like" evidence="5">
    <location>
        <begin position="45"/>
        <end position="346"/>
    </location>
</feature>
<dbReference type="CDD" id="cd14659">
    <property type="entry name" value="Imelysin-like_IPPA"/>
    <property type="match status" value="1"/>
</dbReference>
<dbReference type="Gene3D" id="1.20.1420.20">
    <property type="entry name" value="M75 peptidase, HXXE motif"/>
    <property type="match status" value="1"/>
</dbReference>
<name>A0A4Z0L667_9FLAO</name>
<dbReference type="InterPro" id="IPR038352">
    <property type="entry name" value="Imelysin_sf"/>
</dbReference>
<organism evidence="6 7">
    <name type="scientific">Flavobacterium humi</name>
    <dbReference type="NCBI Taxonomy" id="2562683"/>
    <lineage>
        <taxon>Bacteria</taxon>
        <taxon>Pseudomonadati</taxon>
        <taxon>Bacteroidota</taxon>
        <taxon>Flavobacteriia</taxon>
        <taxon>Flavobacteriales</taxon>
        <taxon>Flavobacteriaceae</taxon>
        <taxon>Flavobacterium</taxon>
    </lineage>
</organism>
<dbReference type="Pfam" id="PF09375">
    <property type="entry name" value="Peptidase_M75"/>
    <property type="match status" value="1"/>
</dbReference>
<dbReference type="Pfam" id="PF08139">
    <property type="entry name" value="LPAM_1"/>
    <property type="match status" value="1"/>
</dbReference>